<name>A0A409V8H7_9AGAR</name>
<evidence type="ECO:0000259" key="2">
    <source>
        <dbReference type="Pfam" id="PF09994"/>
    </source>
</evidence>
<dbReference type="Pfam" id="PF09994">
    <property type="entry name" value="T6SS_Tle1-like_cat"/>
    <property type="match status" value="1"/>
</dbReference>
<keyword evidence="4" id="KW-1185">Reference proteome</keyword>
<evidence type="ECO:0000313" key="4">
    <source>
        <dbReference type="Proteomes" id="UP000284842"/>
    </source>
</evidence>
<proteinExistence type="predicted"/>
<dbReference type="SUPFAM" id="SSF53474">
    <property type="entry name" value="alpha/beta-Hydrolases"/>
    <property type="match status" value="1"/>
</dbReference>
<dbReference type="AlphaFoldDB" id="A0A409V8H7"/>
<dbReference type="InParanoid" id="A0A409V8H7"/>
<dbReference type="Proteomes" id="UP000284842">
    <property type="component" value="Unassembled WGS sequence"/>
</dbReference>
<dbReference type="OrthoDB" id="3057168at2759"/>
<feature type="domain" description="T6SS Phospholipase effector Tle1-like catalytic" evidence="2">
    <location>
        <begin position="59"/>
        <end position="339"/>
    </location>
</feature>
<dbReference type="STRING" id="181874.A0A409V8H7"/>
<organism evidence="3 4">
    <name type="scientific">Panaeolus cyanescens</name>
    <dbReference type="NCBI Taxonomy" id="181874"/>
    <lineage>
        <taxon>Eukaryota</taxon>
        <taxon>Fungi</taxon>
        <taxon>Dikarya</taxon>
        <taxon>Basidiomycota</taxon>
        <taxon>Agaricomycotina</taxon>
        <taxon>Agaricomycetes</taxon>
        <taxon>Agaricomycetidae</taxon>
        <taxon>Agaricales</taxon>
        <taxon>Agaricineae</taxon>
        <taxon>Galeropsidaceae</taxon>
        <taxon>Panaeolus</taxon>
    </lineage>
</organism>
<dbReference type="PANTHER" id="PTHR33840">
    <property type="match status" value="1"/>
</dbReference>
<evidence type="ECO:0000256" key="1">
    <source>
        <dbReference type="SAM" id="MobiDB-lite"/>
    </source>
</evidence>
<feature type="region of interest" description="Disordered" evidence="1">
    <location>
        <begin position="20"/>
        <end position="52"/>
    </location>
</feature>
<comment type="caution">
    <text evidence="3">The sequence shown here is derived from an EMBL/GenBank/DDBJ whole genome shotgun (WGS) entry which is preliminary data.</text>
</comment>
<protein>
    <recommendedName>
        <fullName evidence="2">T6SS Phospholipase effector Tle1-like catalytic domain-containing protein</fullName>
    </recommendedName>
</protein>
<evidence type="ECO:0000313" key="3">
    <source>
        <dbReference type="EMBL" id="PPQ62848.1"/>
    </source>
</evidence>
<sequence length="526" mass="60156">MESCVRETLVNEIKFSPSEPSLLFQVDEPERSPSKSPRRIQTDPTEQYSSDTLRKRAPKRLIVCCDGTWQDGLSQHRSAYTNVLRMARCINYEDPRHPQPIPQIVFYQSGIGTENNFYSEYVEGTTGGSLADKVEEAYAFIAHNYNPGDEIFLFGFSRGAYTARMVAMFVGAIGVLDRKDMDHFASIFIDFQKLGKCKDQEERERLTERLAEWRDPHSKGKLRADIDGDKFNIKCIGVWDTVGSIGLPEEITIRSKKTSTLFGFPDCVLGEHIEHAFQALALNEMRVDFNCNKFEQSEHGRKKGQTLKQCWFAGCHTDIGGGYHNHDLSDITLIWMLSQVEHMLSVDMEYLYHRLQPVAPWGVQQPHDSATGIFLMASTMDRQLPSMPNDPVTRETIHLSVKSQSKINPRLSKLMEEHPDLVCPLETLEEAARARWPYDPNSERAQAYAKKLRRQSLFGVHTFVNTTTWLLSMLRGRLVQRRAEDRTESRKITYTERCSEETTTVIVEPEDIGDPQPSVFVTDTSR</sequence>
<dbReference type="EMBL" id="NHTK01006137">
    <property type="protein sequence ID" value="PPQ62848.1"/>
    <property type="molecule type" value="Genomic_DNA"/>
</dbReference>
<dbReference type="InterPro" id="IPR029058">
    <property type="entry name" value="AB_hydrolase_fold"/>
</dbReference>
<reference evidence="3 4" key="1">
    <citation type="journal article" date="2018" name="Evol. Lett.">
        <title>Horizontal gene cluster transfer increased hallucinogenic mushroom diversity.</title>
        <authorList>
            <person name="Reynolds H.T."/>
            <person name="Vijayakumar V."/>
            <person name="Gluck-Thaler E."/>
            <person name="Korotkin H.B."/>
            <person name="Matheny P.B."/>
            <person name="Slot J.C."/>
        </authorList>
    </citation>
    <scope>NUCLEOTIDE SEQUENCE [LARGE SCALE GENOMIC DNA]</scope>
    <source>
        <strain evidence="3 4">2629</strain>
    </source>
</reference>
<gene>
    <name evidence="3" type="ORF">CVT24_000542</name>
</gene>
<dbReference type="InterPro" id="IPR018712">
    <property type="entry name" value="Tle1-like_cat"/>
</dbReference>
<accession>A0A409V8H7</accession>
<dbReference type="PANTHER" id="PTHR33840:SF1">
    <property type="entry name" value="TLE1 PHOSPHOLIPASE DOMAIN-CONTAINING PROTEIN"/>
    <property type="match status" value="1"/>
</dbReference>
<feature type="compositionally biased region" description="Polar residues" evidence="1">
    <location>
        <begin position="42"/>
        <end position="51"/>
    </location>
</feature>